<dbReference type="EMBL" id="JAPDGR010000326">
    <property type="protein sequence ID" value="KAJ2991503.1"/>
    <property type="molecule type" value="Genomic_DNA"/>
</dbReference>
<dbReference type="Proteomes" id="UP001143856">
    <property type="component" value="Unassembled WGS sequence"/>
</dbReference>
<sequence length="270" mass="30545">MDAAETTKPNDRGLKIINAGLFRMATKSMAQAYIILGFKTHHGLLEDVMDTPWALIEKAAEATWPGVPGATPQPTYKRDDWAAIWGSYDAVTDLASPFAVELIKAYPEAKVVVVQRDFESWWPSFRSQLRDTVMREPMSSIQAFITSKILGIRPVHATRKIILGFCNAKTRLEVNEARARDAYDDYFRRIRERVPPERRLEYKMGSGWEPLCSFLGVEVPDVPFPEANDKVAHNEENQSRHIKFLVNALRALGPWILGAVVVAGAWLYSR</sequence>
<comment type="caution">
    <text evidence="1">The sequence shown here is derived from an EMBL/GenBank/DDBJ whole genome shotgun (WGS) entry which is preliminary data.</text>
</comment>
<accession>A0ACC1PGN5</accession>
<evidence type="ECO:0000313" key="1">
    <source>
        <dbReference type="EMBL" id="KAJ2991503.1"/>
    </source>
</evidence>
<gene>
    <name evidence="1" type="ORF">NUW58_g2490</name>
</gene>
<evidence type="ECO:0000313" key="2">
    <source>
        <dbReference type="Proteomes" id="UP001143856"/>
    </source>
</evidence>
<keyword evidence="2" id="KW-1185">Reference proteome</keyword>
<protein>
    <submittedName>
        <fullName evidence="1">Uncharacterized protein</fullName>
    </submittedName>
</protein>
<proteinExistence type="predicted"/>
<name>A0ACC1PGN5_9PEZI</name>
<reference evidence="1" key="1">
    <citation type="submission" date="2022-10" db="EMBL/GenBank/DDBJ databases">
        <title>Genome Sequence of Xylaria curta.</title>
        <authorList>
            <person name="Buettner E."/>
        </authorList>
    </citation>
    <scope>NUCLEOTIDE SEQUENCE</scope>
    <source>
        <strain evidence="1">Babe10</strain>
    </source>
</reference>
<organism evidence="1 2">
    <name type="scientific">Xylaria curta</name>
    <dbReference type="NCBI Taxonomy" id="42375"/>
    <lineage>
        <taxon>Eukaryota</taxon>
        <taxon>Fungi</taxon>
        <taxon>Dikarya</taxon>
        <taxon>Ascomycota</taxon>
        <taxon>Pezizomycotina</taxon>
        <taxon>Sordariomycetes</taxon>
        <taxon>Xylariomycetidae</taxon>
        <taxon>Xylariales</taxon>
        <taxon>Xylariaceae</taxon>
        <taxon>Xylaria</taxon>
    </lineage>
</organism>